<dbReference type="Proteomes" id="UP000649739">
    <property type="component" value="Unassembled WGS sequence"/>
</dbReference>
<evidence type="ECO:0000256" key="2">
    <source>
        <dbReference type="SAM" id="Phobius"/>
    </source>
</evidence>
<dbReference type="AlphaFoldDB" id="A0A8J3BHU3"/>
<reference evidence="3" key="2">
    <citation type="submission" date="2020-09" db="EMBL/GenBank/DDBJ databases">
        <authorList>
            <person name="Sun Q."/>
            <person name="Ohkuma M."/>
        </authorList>
    </citation>
    <scope>NUCLEOTIDE SEQUENCE</scope>
    <source>
        <strain evidence="3">JCM 3090</strain>
    </source>
</reference>
<gene>
    <name evidence="3" type="ORF">GCM10010123_44000</name>
</gene>
<keyword evidence="2" id="KW-0472">Membrane</keyword>
<keyword evidence="2" id="KW-0812">Transmembrane</keyword>
<name>A0A8J3BHU3_9ACTN</name>
<evidence type="ECO:0000313" key="3">
    <source>
        <dbReference type="EMBL" id="GGK09319.1"/>
    </source>
</evidence>
<dbReference type="Pfam" id="PF19609">
    <property type="entry name" value="DUF6114"/>
    <property type="match status" value="1"/>
</dbReference>
<evidence type="ECO:0000313" key="4">
    <source>
        <dbReference type="Proteomes" id="UP000649739"/>
    </source>
</evidence>
<accession>A0A8J3BHU3</accession>
<protein>
    <submittedName>
        <fullName evidence="3">Uncharacterized protein</fullName>
    </submittedName>
</protein>
<proteinExistence type="predicted"/>
<sequence>MEECTRWRHRRPVAGGLFLLLAGGWVAATAQLTVPGLLLERGTAGLAAWLVPAALLGAGLLTWFAPRRHLLWAVLGGGVALYALVGLNLGGFFVGTLLGVVGAALTAGWTPGVAVAAPARHRAREQVRPATALTLLAVSAAVLAPPAARPALAVPCPPGVIAAGDATEDAERTPAPIRPSPGSAEDRRLRERECSPDDLRPGPVVTVTPPAGQEPVAGQQVRLTGGAVDMAGLSYAGVVELPMHAGTIRALRFTMDSTTATDVELRLRGPHGAAVVTGGALMVEGDVELYATRLAGSMAGVRVEYSPAAPPPAALKGISLRTPALDVVLIESDRVILPALSVRHER</sequence>
<organism evidence="3 4">
    <name type="scientific">Pilimelia anulata</name>
    <dbReference type="NCBI Taxonomy" id="53371"/>
    <lineage>
        <taxon>Bacteria</taxon>
        <taxon>Bacillati</taxon>
        <taxon>Actinomycetota</taxon>
        <taxon>Actinomycetes</taxon>
        <taxon>Micromonosporales</taxon>
        <taxon>Micromonosporaceae</taxon>
        <taxon>Pilimelia</taxon>
    </lineage>
</organism>
<reference evidence="3" key="1">
    <citation type="journal article" date="2014" name="Int. J. Syst. Evol. Microbiol.">
        <title>Complete genome sequence of Corynebacterium casei LMG S-19264T (=DSM 44701T), isolated from a smear-ripened cheese.</title>
        <authorList>
            <consortium name="US DOE Joint Genome Institute (JGI-PGF)"/>
            <person name="Walter F."/>
            <person name="Albersmeier A."/>
            <person name="Kalinowski J."/>
            <person name="Ruckert C."/>
        </authorList>
    </citation>
    <scope>NUCLEOTIDE SEQUENCE</scope>
    <source>
        <strain evidence="3">JCM 3090</strain>
    </source>
</reference>
<keyword evidence="2" id="KW-1133">Transmembrane helix</keyword>
<feature type="transmembrane region" description="Helical" evidence="2">
    <location>
        <begin position="46"/>
        <end position="65"/>
    </location>
</feature>
<keyword evidence="4" id="KW-1185">Reference proteome</keyword>
<feature type="region of interest" description="Disordered" evidence="1">
    <location>
        <begin position="165"/>
        <end position="189"/>
    </location>
</feature>
<feature type="transmembrane region" description="Helical" evidence="2">
    <location>
        <begin position="93"/>
        <end position="117"/>
    </location>
</feature>
<feature type="region of interest" description="Disordered" evidence="1">
    <location>
        <begin position="194"/>
        <end position="213"/>
    </location>
</feature>
<feature type="transmembrane region" description="Helical" evidence="2">
    <location>
        <begin position="70"/>
        <end position="87"/>
    </location>
</feature>
<comment type="caution">
    <text evidence="3">The sequence shown here is derived from an EMBL/GenBank/DDBJ whole genome shotgun (WGS) entry which is preliminary data.</text>
</comment>
<dbReference type="EMBL" id="BMQB01000013">
    <property type="protein sequence ID" value="GGK09319.1"/>
    <property type="molecule type" value="Genomic_DNA"/>
</dbReference>
<dbReference type="InterPro" id="IPR046096">
    <property type="entry name" value="DUF6114"/>
</dbReference>
<evidence type="ECO:0000256" key="1">
    <source>
        <dbReference type="SAM" id="MobiDB-lite"/>
    </source>
</evidence>
<feature type="transmembrane region" description="Helical" evidence="2">
    <location>
        <begin position="12"/>
        <end position="34"/>
    </location>
</feature>
<dbReference type="RefSeq" id="WP_189172114.1">
    <property type="nucleotide sequence ID" value="NZ_BMQB01000013.1"/>
</dbReference>